<organism evidence="8 9">
    <name type="scientific">Candidatus Falkowbacteria bacterium HGW-Falkowbacteria-1</name>
    <dbReference type="NCBI Taxonomy" id="2013768"/>
    <lineage>
        <taxon>Bacteria</taxon>
        <taxon>Candidatus Falkowiibacteriota</taxon>
    </lineage>
</organism>
<evidence type="ECO:0000256" key="6">
    <source>
        <dbReference type="HAMAP-Rule" id="MF_01363"/>
    </source>
</evidence>
<evidence type="ECO:0000313" key="8">
    <source>
        <dbReference type="EMBL" id="PKM91682.1"/>
    </source>
</evidence>
<sequence length="104" mass="11680">MTKIAVIKTGGKQYKVKEGDVIKIEKLPLEDGKKVKFETLMIADTDGSSIEIGAPFLGEKVEGETVSQGRAKKILVIKYKNKTRYKRTIGHRQEFSQVKIEKIA</sequence>
<dbReference type="SUPFAM" id="SSF141091">
    <property type="entry name" value="L21p-like"/>
    <property type="match status" value="1"/>
</dbReference>
<keyword evidence="5 6" id="KW-0687">Ribonucleoprotein</keyword>
<dbReference type="InterPro" id="IPR036164">
    <property type="entry name" value="bL21-like_sf"/>
</dbReference>
<dbReference type="InterPro" id="IPR028909">
    <property type="entry name" value="bL21-like"/>
</dbReference>
<protein>
    <recommendedName>
        <fullName evidence="6">Large ribosomal subunit protein bL21</fullName>
    </recommendedName>
</protein>
<dbReference type="EMBL" id="PHAI01000001">
    <property type="protein sequence ID" value="PKM91682.1"/>
    <property type="molecule type" value="Genomic_DNA"/>
</dbReference>
<dbReference type="GO" id="GO:0019843">
    <property type="term" value="F:rRNA binding"/>
    <property type="evidence" value="ECO:0007669"/>
    <property type="project" value="UniProtKB-UniRule"/>
</dbReference>
<dbReference type="Proteomes" id="UP000233517">
    <property type="component" value="Unassembled WGS sequence"/>
</dbReference>
<comment type="function">
    <text evidence="6 7">This protein binds to 23S rRNA in the presence of protein L20.</text>
</comment>
<comment type="subunit">
    <text evidence="6">Part of the 50S ribosomal subunit. Contacts protein L20.</text>
</comment>
<dbReference type="PANTHER" id="PTHR21349">
    <property type="entry name" value="50S RIBOSOMAL PROTEIN L21"/>
    <property type="match status" value="1"/>
</dbReference>
<gene>
    <name evidence="6 8" type="primary">rplU</name>
    <name evidence="8" type="ORF">CVU82_00525</name>
</gene>
<evidence type="ECO:0000256" key="3">
    <source>
        <dbReference type="ARBA" id="ARBA00022884"/>
    </source>
</evidence>
<dbReference type="GO" id="GO:0005737">
    <property type="term" value="C:cytoplasm"/>
    <property type="evidence" value="ECO:0007669"/>
    <property type="project" value="UniProtKB-ARBA"/>
</dbReference>
<dbReference type="GO" id="GO:0005840">
    <property type="term" value="C:ribosome"/>
    <property type="evidence" value="ECO:0007669"/>
    <property type="project" value="UniProtKB-KW"/>
</dbReference>
<accession>A0A2N2EAI0</accession>
<evidence type="ECO:0000256" key="1">
    <source>
        <dbReference type="ARBA" id="ARBA00008563"/>
    </source>
</evidence>
<keyword evidence="3 6" id="KW-0694">RNA-binding</keyword>
<evidence type="ECO:0000256" key="4">
    <source>
        <dbReference type="ARBA" id="ARBA00022980"/>
    </source>
</evidence>
<keyword evidence="2 6" id="KW-0699">rRNA-binding</keyword>
<evidence type="ECO:0000256" key="2">
    <source>
        <dbReference type="ARBA" id="ARBA00022730"/>
    </source>
</evidence>
<dbReference type="AlphaFoldDB" id="A0A2N2EAI0"/>
<dbReference type="PROSITE" id="PS01169">
    <property type="entry name" value="RIBOSOMAL_L21"/>
    <property type="match status" value="1"/>
</dbReference>
<comment type="caution">
    <text evidence="8">The sequence shown here is derived from an EMBL/GenBank/DDBJ whole genome shotgun (WGS) entry which is preliminary data.</text>
</comment>
<comment type="similarity">
    <text evidence="1 6 7">Belongs to the bacterial ribosomal protein bL21 family.</text>
</comment>
<evidence type="ECO:0000256" key="5">
    <source>
        <dbReference type="ARBA" id="ARBA00023274"/>
    </source>
</evidence>
<dbReference type="GO" id="GO:0006412">
    <property type="term" value="P:translation"/>
    <property type="evidence" value="ECO:0007669"/>
    <property type="project" value="UniProtKB-UniRule"/>
</dbReference>
<evidence type="ECO:0000313" key="9">
    <source>
        <dbReference type="Proteomes" id="UP000233517"/>
    </source>
</evidence>
<name>A0A2N2EAI0_9BACT</name>
<dbReference type="GO" id="GO:0003735">
    <property type="term" value="F:structural constituent of ribosome"/>
    <property type="evidence" value="ECO:0007669"/>
    <property type="project" value="InterPro"/>
</dbReference>
<dbReference type="PANTHER" id="PTHR21349:SF0">
    <property type="entry name" value="LARGE RIBOSOMAL SUBUNIT PROTEIN BL21M"/>
    <property type="match status" value="1"/>
</dbReference>
<dbReference type="InterPro" id="IPR001787">
    <property type="entry name" value="Ribosomal_bL21"/>
</dbReference>
<dbReference type="HAMAP" id="MF_01363">
    <property type="entry name" value="Ribosomal_bL21"/>
    <property type="match status" value="1"/>
</dbReference>
<dbReference type="GO" id="GO:1990904">
    <property type="term" value="C:ribonucleoprotein complex"/>
    <property type="evidence" value="ECO:0007669"/>
    <property type="project" value="UniProtKB-KW"/>
</dbReference>
<dbReference type="InterPro" id="IPR018258">
    <property type="entry name" value="Ribosomal_bL21_CS"/>
</dbReference>
<keyword evidence="4 6" id="KW-0689">Ribosomal protein</keyword>
<dbReference type="Pfam" id="PF00829">
    <property type="entry name" value="Ribosomal_L21p"/>
    <property type="match status" value="1"/>
</dbReference>
<evidence type="ECO:0000256" key="7">
    <source>
        <dbReference type="RuleBase" id="RU000562"/>
    </source>
</evidence>
<proteinExistence type="inferred from homology"/>
<reference evidence="8 9" key="1">
    <citation type="journal article" date="2017" name="ISME J.">
        <title>Potential for microbial H2 and metal transformations associated with novel bacteria and archaea in deep terrestrial subsurface sediments.</title>
        <authorList>
            <person name="Hernsdorf A.W."/>
            <person name="Amano Y."/>
            <person name="Miyakawa K."/>
            <person name="Ise K."/>
            <person name="Suzuki Y."/>
            <person name="Anantharaman K."/>
            <person name="Probst A."/>
            <person name="Burstein D."/>
            <person name="Thomas B.C."/>
            <person name="Banfield J.F."/>
        </authorList>
    </citation>
    <scope>NUCLEOTIDE SEQUENCE [LARGE SCALE GENOMIC DNA]</scope>
    <source>
        <strain evidence="8">HGW-Falkowbacteria-1</strain>
    </source>
</reference>
<dbReference type="NCBIfam" id="TIGR00061">
    <property type="entry name" value="L21"/>
    <property type="match status" value="1"/>
</dbReference>